<proteinExistence type="predicted"/>
<evidence type="ECO:0000313" key="1">
    <source>
        <dbReference type="EMBL" id="KAF7838670.1"/>
    </source>
</evidence>
<dbReference type="AlphaFoldDB" id="A0A834X670"/>
<keyword evidence="2" id="KW-1185">Reference proteome</keyword>
<gene>
    <name evidence="1" type="ORF">G2W53_007152</name>
</gene>
<comment type="caution">
    <text evidence="1">The sequence shown here is derived from an EMBL/GenBank/DDBJ whole genome shotgun (WGS) entry which is preliminary data.</text>
</comment>
<dbReference type="EMBL" id="JAAIUW010000003">
    <property type="protein sequence ID" value="KAF7838670.1"/>
    <property type="molecule type" value="Genomic_DNA"/>
</dbReference>
<protein>
    <submittedName>
        <fullName evidence="1">Uncharacterized protein</fullName>
    </submittedName>
</protein>
<reference evidence="1" key="1">
    <citation type="submission" date="2020-09" db="EMBL/GenBank/DDBJ databases">
        <title>Genome-Enabled Discovery of Anthraquinone Biosynthesis in Senna tora.</title>
        <authorList>
            <person name="Kang S.-H."/>
            <person name="Pandey R.P."/>
            <person name="Lee C.-M."/>
            <person name="Sim J.-S."/>
            <person name="Jeong J.-T."/>
            <person name="Choi B.-S."/>
            <person name="Jung M."/>
            <person name="Ginzburg D."/>
            <person name="Zhao K."/>
            <person name="Won S.Y."/>
            <person name="Oh T.-J."/>
            <person name="Yu Y."/>
            <person name="Kim N.-H."/>
            <person name="Lee O.R."/>
            <person name="Lee T.-H."/>
            <person name="Bashyal P."/>
            <person name="Kim T.-S."/>
            <person name="Lee W.-H."/>
            <person name="Kawkins C."/>
            <person name="Kim C.-K."/>
            <person name="Kim J.S."/>
            <person name="Ahn B.O."/>
            <person name="Rhee S.Y."/>
            <person name="Sohng J.K."/>
        </authorList>
    </citation>
    <scope>NUCLEOTIDE SEQUENCE</scope>
    <source>
        <tissue evidence="1">Leaf</tissue>
    </source>
</reference>
<organism evidence="1 2">
    <name type="scientific">Senna tora</name>
    <dbReference type="NCBI Taxonomy" id="362788"/>
    <lineage>
        <taxon>Eukaryota</taxon>
        <taxon>Viridiplantae</taxon>
        <taxon>Streptophyta</taxon>
        <taxon>Embryophyta</taxon>
        <taxon>Tracheophyta</taxon>
        <taxon>Spermatophyta</taxon>
        <taxon>Magnoliopsida</taxon>
        <taxon>eudicotyledons</taxon>
        <taxon>Gunneridae</taxon>
        <taxon>Pentapetalae</taxon>
        <taxon>rosids</taxon>
        <taxon>fabids</taxon>
        <taxon>Fabales</taxon>
        <taxon>Fabaceae</taxon>
        <taxon>Caesalpinioideae</taxon>
        <taxon>Cassia clade</taxon>
        <taxon>Senna</taxon>
    </lineage>
</organism>
<name>A0A834X670_9FABA</name>
<dbReference type="Proteomes" id="UP000634136">
    <property type="component" value="Unassembled WGS sequence"/>
</dbReference>
<accession>A0A834X670</accession>
<sequence length="52" mass="5591">MPSLSNRSPSAGNPNSAIEEVVELINLRCSTVMNNNNNEDAKEGSEVAALFR</sequence>
<evidence type="ECO:0000313" key="2">
    <source>
        <dbReference type="Proteomes" id="UP000634136"/>
    </source>
</evidence>